<dbReference type="Proteomes" id="UP000814243">
    <property type="component" value="Unassembled WGS sequence"/>
</dbReference>
<protein>
    <recommendedName>
        <fullName evidence="2">Transposase Tc1-like domain-containing protein</fullName>
    </recommendedName>
</protein>
<dbReference type="GO" id="GO:0003677">
    <property type="term" value="F:DNA binding"/>
    <property type="evidence" value="ECO:0007669"/>
    <property type="project" value="InterPro"/>
</dbReference>
<dbReference type="PANTHER" id="PTHR46068:SF1">
    <property type="entry name" value="TRANSPOSASE IS30-LIKE HTH DOMAIN-CONTAINING PROTEIN"/>
    <property type="match status" value="1"/>
</dbReference>
<organism evidence="3 4">
    <name type="scientific">Spodoptera exigua</name>
    <name type="common">Beet armyworm</name>
    <name type="synonym">Noctua fulgens</name>
    <dbReference type="NCBI Taxonomy" id="7107"/>
    <lineage>
        <taxon>Eukaryota</taxon>
        <taxon>Metazoa</taxon>
        <taxon>Ecdysozoa</taxon>
        <taxon>Arthropoda</taxon>
        <taxon>Hexapoda</taxon>
        <taxon>Insecta</taxon>
        <taxon>Pterygota</taxon>
        <taxon>Neoptera</taxon>
        <taxon>Endopterygota</taxon>
        <taxon>Lepidoptera</taxon>
        <taxon>Glossata</taxon>
        <taxon>Ditrysia</taxon>
        <taxon>Noctuoidea</taxon>
        <taxon>Noctuidae</taxon>
        <taxon>Amphipyrinae</taxon>
        <taxon>Spodoptera</taxon>
    </lineage>
</organism>
<comment type="subcellular location">
    <subcellularLocation>
        <location evidence="1">Nucleus</location>
    </subcellularLocation>
</comment>
<dbReference type="GO" id="GO:0005634">
    <property type="term" value="C:nucleus"/>
    <property type="evidence" value="ECO:0007669"/>
    <property type="project" value="UniProtKB-SubCell"/>
</dbReference>
<dbReference type="AlphaFoldDB" id="A0A922SC48"/>
<dbReference type="PANTHER" id="PTHR46068">
    <property type="entry name" value="PROTEIN CBG27172"/>
    <property type="match status" value="1"/>
</dbReference>
<evidence type="ECO:0000313" key="3">
    <source>
        <dbReference type="EMBL" id="KAH9631864.1"/>
    </source>
</evidence>
<dbReference type="Gene3D" id="3.30.420.10">
    <property type="entry name" value="Ribonuclease H-like superfamily/Ribonuclease H"/>
    <property type="match status" value="1"/>
</dbReference>
<dbReference type="InterPro" id="IPR009057">
    <property type="entry name" value="Homeodomain-like_sf"/>
</dbReference>
<dbReference type="Pfam" id="PF01498">
    <property type="entry name" value="HTH_Tnp_Tc3_2"/>
    <property type="match status" value="1"/>
</dbReference>
<gene>
    <name evidence="3" type="ORF">HF086_014336</name>
</gene>
<dbReference type="SUPFAM" id="SSF46689">
    <property type="entry name" value="Homeodomain-like"/>
    <property type="match status" value="1"/>
</dbReference>
<dbReference type="Gene3D" id="1.10.10.60">
    <property type="entry name" value="Homeodomain-like"/>
    <property type="match status" value="1"/>
</dbReference>
<comment type="caution">
    <text evidence="3">The sequence shown here is derived from an EMBL/GenBank/DDBJ whole genome shotgun (WGS) entry which is preliminary data.</text>
</comment>
<feature type="domain" description="Transposase Tc1-like" evidence="2">
    <location>
        <begin position="72"/>
        <end position="138"/>
    </location>
</feature>
<name>A0A922SC48_SPOEX</name>
<dbReference type="EMBL" id="JACEFF010000740">
    <property type="protein sequence ID" value="KAH9631864.1"/>
    <property type="molecule type" value="Genomic_DNA"/>
</dbReference>
<evidence type="ECO:0000256" key="1">
    <source>
        <dbReference type="ARBA" id="ARBA00004123"/>
    </source>
</evidence>
<evidence type="ECO:0000313" key="4">
    <source>
        <dbReference type="Proteomes" id="UP000814243"/>
    </source>
</evidence>
<evidence type="ECO:0000259" key="2">
    <source>
        <dbReference type="Pfam" id="PF01498"/>
    </source>
</evidence>
<sequence length="291" mass="33920">MNNNIVPYRISTYDKHKIIVLKEQGLSVTDIANELGITRKTVYLWLKRWEDNGDVVSFKSSGRPRITSAAQDRQIVNRVVSNGFVRIQDISSSYRVSSSTIRRRLRTAGMRHRVPARKPLLTARHKQQRLQFAREYLNYDFSRTIFSDEKVFVSSADGRLSLWRPNNTRYLERNILPSRRSGRISFGVWGWMAASGPGELAEISGRMNSEQYTSILDEVLLPSLEYGTKPEISKKNHLFHSKVTYLTKMYDKQIRDFRFSPIVKVVNNDEYKNPLRRHPLITRHVVYLNNV</sequence>
<dbReference type="GO" id="GO:0015074">
    <property type="term" value="P:DNA integration"/>
    <property type="evidence" value="ECO:0007669"/>
    <property type="project" value="InterPro"/>
</dbReference>
<dbReference type="InterPro" id="IPR002492">
    <property type="entry name" value="Transposase_Tc1-like"/>
</dbReference>
<accession>A0A922SC48</accession>
<dbReference type="GO" id="GO:0006313">
    <property type="term" value="P:DNA transposition"/>
    <property type="evidence" value="ECO:0007669"/>
    <property type="project" value="InterPro"/>
</dbReference>
<dbReference type="Pfam" id="PF13384">
    <property type="entry name" value="HTH_23"/>
    <property type="match status" value="1"/>
</dbReference>
<reference evidence="3" key="1">
    <citation type="journal article" date="2021" name="G3 (Bethesda)">
        <title>Genome and transcriptome analysis of the beet armyworm Spodoptera exigua reveals targets for pest control. .</title>
        <authorList>
            <person name="Simon S."/>
            <person name="Breeschoten T."/>
            <person name="Jansen H.J."/>
            <person name="Dirks R.P."/>
            <person name="Schranz M.E."/>
            <person name="Ros V.I.D."/>
        </authorList>
    </citation>
    <scope>NUCLEOTIDE SEQUENCE</scope>
    <source>
        <strain evidence="3">TB_SE_WUR_2020</strain>
    </source>
</reference>
<dbReference type="InterPro" id="IPR036397">
    <property type="entry name" value="RNaseH_sf"/>
</dbReference>
<proteinExistence type="predicted"/>